<keyword evidence="3" id="KW-1185">Reference proteome</keyword>
<sequence>MKNLCSKKEPLFRMNLQLFAEGEAGETGGGESSVAPSFSEATNNFMASLEAGESTGDTQTGENENVSPQDNEPPIDQQTNKKGQQNEQQEDEFDILGFLNNMHQEQQQINQRLENIQNPPQQEPQKTPEELEAERTAYAEQLADLQYTDPIAYREAIMQEAKEQALAEFQAIRQQEIIQQQQQYQEQQKWNNTFETFKKDHADVDKYLPKMIELLQQNPHYQQDKDPYSLAYTIAKTQDTQANTPPTTLEGIMQSDQFKQQLAQNPEARKLILESMKNNQAPPVIGGGTGTTSVTPQNKPKSFKEATKGFLEWANAQE</sequence>
<feature type="region of interest" description="Disordered" evidence="1">
    <location>
        <begin position="279"/>
        <end position="305"/>
    </location>
</feature>
<feature type="compositionally biased region" description="Polar residues" evidence="1">
    <location>
        <begin position="101"/>
        <end position="113"/>
    </location>
</feature>
<protein>
    <submittedName>
        <fullName evidence="2">Uncharacterized protein</fullName>
    </submittedName>
</protein>
<proteinExistence type="predicted"/>
<evidence type="ECO:0000313" key="2">
    <source>
        <dbReference type="EMBL" id="TCO79128.1"/>
    </source>
</evidence>
<reference evidence="2 3" key="1">
    <citation type="submission" date="2019-03" db="EMBL/GenBank/DDBJ databases">
        <title>Genomic Encyclopedia of Type Strains, Phase IV (KMG-IV): sequencing the most valuable type-strain genomes for metagenomic binning, comparative biology and taxonomic classification.</title>
        <authorList>
            <person name="Goeker M."/>
        </authorList>
    </citation>
    <scope>NUCLEOTIDE SEQUENCE [LARGE SCALE GENOMIC DNA]</scope>
    <source>
        <strain evidence="2 3">DSM 102940</strain>
    </source>
</reference>
<feature type="compositionally biased region" description="Polar residues" evidence="1">
    <location>
        <begin position="34"/>
        <end position="46"/>
    </location>
</feature>
<accession>A0A4R2L8T5</accession>
<dbReference type="EMBL" id="SLWV01000003">
    <property type="protein sequence ID" value="TCO79128.1"/>
    <property type="molecule type" value="Genomic_DNA"/>
</dbReference>
<feature type="region of interest" description="Disordered" evidence="1">
    <location>
        <begin position="23"/>
        <end position="132"/>
    </location>
</feature>
<gene>
    <name evidence="2" type="ORF">EV214_103180</name>
</gene>
<dbReference type="Proteomes" id="UP000294919">
    <property type="component" value="Unassembled WGS sequence"/>
</dbReference>
<comment type="caution">
    <text evidence="2">The sequence shown here is derived from an EMBL/GenBank/DDBJ whole genome shotgun (WGS) entry which is preliminary data.</text>
</comment>
<dbReference type="AlphaFoldDB" id="A0A4R2L8T5"/>
<evidence type="ECO:0000313" key="3">
    <source>
        <dbReference type="Proteomes" id="UP000294919"/>
    </source>
</evidence>
<feature type="compositionally biased region" description="Low complexity" evidence="1">
    <location>
        <begin position="114"/>
        <end position="125"/>
    </location>
</feature>
<dbReference type="RefSeq" id="WP_132242865.1">
    <property type="nucleotide sequence ID" value="NZ_SLWV01000003.1"/>
</dbReference>
<name>A0A4R2L8T5_9FIRM</name>
<organism evidence="2 3">
    <name type="scientific">Marinisporobacter balticus</name>
    <dbReference type="NCBI Taxonomy" id="2018667"/>
    <lineage>
        <taxon>Bacteria</taxon>
        <taxon>Bacillati</taxon>
        <taxon>Bacillota</taxon>
        <taxon>Clostridia</taxon>
        <taxon>Peptostreptococcales</taxon>
        <taxon>Thermotaleaceae</taxon>
        <taxon>Marinisporobacter</taxon>
    </lineage>
</organism>
<feature type="compositionally biased region" description="Polar residues" evidence="1">
    <location>
        <begin position="55"/>
        <end position="87"/>
    </location>
</feature>
<evidence type="ECO:0000256" key="1">
    <source>
        <dbReference type="SAM" id="MobiDB-lite"/>
    </source>
</evidence>